<dbReference type="EMBL" id="SKBQ01000113">
    <property type="protein sequence ID" value="TPX18426.1"/>
    <property type="molecule type" value="Genomic_DNA"/>
</dbReference>
<gene>
    <name evidence="1" type="ORF">E0L32_011667</name>
</gene>
<dbReference type="Proteomes" id="UP000319257">
    <property type="component" value="Unassembled WGS sequence"/>
</dbReference>
<organism evidence="1 2">
    <name type="scientific">Thyridium curvatum</name>
    <dbReference type="NCBI Taxonomy" id="1093900"/>
    <lineage>
        <taxon>Eukaryota</taxon>
        <taxon>Fungi</taxon>
        <taxon>Dikarya</taxon>
        <taxon>Ascomycota</taxon>
        <taxon>Pezizomycotina</taxon>
        <taxon>Sordariomycetes</taxon>
        <taxon>Sordariomycetidae</taxon>
        <taxon>Thyridiales</taxon>
        <taxon>Thyridiaceae</taxon>
        <taxon>Thyridium</taxon>
    </lineage>
</organism>
<accession>A0A507BGE2</accession>
<dbReference type="OrthoDB" id="1694274at2759"/>
<sequence length="284" mass="32178">MSGQRQPKVVLFDIGGVCVVSPFQAILDYELSLGIPPGWVNYSISKTAPNGFWHRLERGQIPMDDKFFEGFNRDLHDSTRWEAFYRQQQEKNPSLPKEVPVLPKLDGEWLFVEMMRASDFPDPWMFPALEKLKASGKYILVALSNTVIFPPGHELHQEDFFDHPVKKVFDVFISSAHVGLRKPDPEIYELAVRESDRYARAHAETRGKTLGWEDGVKPEDILFLDDIGENLKAGRKLGFRTIKVPLGRAYEAVEELEKVTGLALAGGHPKIPVEPNMKGTHAKL</sequence>
<name>A0A507BGE2_9PEZI</name>
<comment type="caution">
    <text evidence="1">The sequence shown here is derived from an EMBL/GenBank/DDBJ whole genome shotgun (WGS) entry which is preliminary data.</text>
</comment>
<dbReference type="Pfam" id="PF00702">
    <property type="entry name" value="Hydrolase"/>
    <property type="match status" value="1"/>
</dbReference>
<proteinExistence type="predicted"/>
<dbReference type="Gene3D" id="3.40.50.1000">
    <property type="entry name" value="HAD superfamily/HAD-like"/>
    <property type="match status" value="1"/>
</dbReference>
<dbReference type="InterPro" id="IPR023198">
    <property type="entry name" value="PGP-like_dom2"/>
</dbReference>
<keyword evidence="2" id="KW-1185">Reference proteome</keyword>
<dbReference type="InParanoid" id="A0A507BGE2"/>
<dbReference type="CDD" id="cd02603">
    <property type="entry name" value="HAD_sEH-N_like"/>
    <property type="match status" value="1"/>
</dbReference>
<dbReference type="SFLD" id="SFLDS00003">
    <property type="entry name" value="Haloacid_Dehalogenase"/>
    <property type="match status" value="1"/>
</dbReference>
<dbReference type="SUPFAM" id="SSF56784">
    <property type="entry name" value="HAD-like"/>
    <property type="match status" value="1"/>
</dbReference>
<protein>
    <submittedName>
        <fullName evidence="1">Uncharacterized protein</fullName>
    </submittedName>
</protein>
<dbReference type="GeneID" id="41979114"/>
<dbReference type="InterPro" id="IPR023214">
    <property type="entry name" value="HAD_sf"/>
</dbReference>
<dbReference type="Gene3D" id="1.10.150.240">
    <property type="entry name" value="Putative phosphatase, domain 2"/>
    <property type="match status" value="1"/>
</dbReference>
<dbReference type="SFLD" id="SFLDG01129">
    <property type="entry name" value="C1.5:_HAD__Beta-PGM__Phosphata"/>
    <property type="match status" value="1"/>
</dbReference>
<dbReference type="RefSeq" id="XP_031000137.1">
    <property type="nucleotide sequence ID" value="XM_031134421.1"/>
</dbReference>
<evidence type="ECO:0000313" key="2">
    <source>
        <dbReference type="Proteomes" id="UP000319257"/>
    </source>
</evidence>
<dbReference type="STRING" id="1093900.A0A507BGE2"/>
<dbReference type="InterPro" id="IPR036412">
    <property type="entry name" value="HAD-like_sf"/>
</dbReference>
<dbReference type="PANTHER" id="PTHR47829">
    <property type="entry name" value="HYDROLASE, PUTATIVE (AFU_ORTHOLOGUE AFUA_1G12880)-RELATED"/>
    <property type="match status" value="1"/>
</dbReference>
<evidence type="ECO:0000313" key="1">
    <source>
        <dbReference type="EMBL" id="TPX18426.1"/>
    </source>
</evidence>
<reference evidence="1 2" key="1">
    <citation type="submission" date="2019-06" db="EMBL/GenBank/DDBJ databases">
        <title>Draft genome sequence of the filamentous fungus Phialemoniopsis curvata isolated from diesel fuel.</title>
        <authorList>
            <person name="Varaljay V.A."/>
            <person name="Lyon W.J."/>
            <person name="Crouch A.L."/>
            <person name="Drake C.E."/>
            <person name="Hollomon J.M."/>
            <person name="Nadeau L.J."/>
            <person name="Nunn H.S."/>
            <person name="Stevenson B.S."/>
            <person name="Bojanowski C.L."/>
            <person name="Crookes-Goodson W.J."/>
        </authorList>
    </citation>
    <scope>NUCLEOTIDE SEQUENCE [LARGE SCALE GENOMIC DNA]</scope>
    <source>
        <strain evidence="1 2">D216</strain>
    </source>
</reference>
<dbReference type="InterPro" id="IPR052898">
    <property type="entry name" value="ACAD10-like"/>
</dbReference>
<dbReference type="AlphaFoldDB" id="A0A507BGE2"/>
<dbReference type="PANTHER" id="PTHR47829:SF1">
    <property type="entry name" value="HAD FAMILY PHOSPHATASE"/>
    <property type="match status" value="1"/>
</dbReference>